<gene>
    <name evidence="2" type="ORF">J2787_002684</name>
</gene>
<evidence type="ECO:0000313" key="3">
    <source>
        <dbReference type="Proteomes" id="UP001184861"/>
    </source>
</evidence>
<keyword evidence="1" id="KW-0732">Signal</keyword>
<name>A0AAE3YAX0_9FLAO</name>
<protein>
    <recommendedName>
        <fullName evidence="4">GLPGLI family protein</fullName>
    </recommendedName>
</protein>
<evidence type="ECO:0008006" key="4">
    <source>
        <dbReference type="Google" id="ProtNLM"/>
    </source>
</evidence>
<feature type="signal peptide" evidence="1">
    <location>
        <begin position="1"/>
        <end position="22"/>
    </location>
</feature>
<evidence type="ECO:0000256" key="1">
    <source>
        <dbReference type="SAM" id="SignalP"/>
    </source>
</evidence>
<feature type="chain" id="PRO_5041961230" description="GLPGLI family protein" evidence="1">
    <location>
        <begin position="23"/>
        <end position="226"/>
    </location>
</feature>
<organism evidence="2 3">
    <name type="scientific">Chryseobacterium rhizosphaerae</name>
    <dbReference type="NCBI Taxonomy" id="395937"/>
    <lineage>
        <taxon>Bacteria</taxon>
        <taxon>Pseudomonadati</taxon>
        <taxon>Bacteroidota</taxon>
        <taxon>Flavobacteriia</taxon>
        <taxon>Flavobacteriales</taxon>
        <taxon>Weeksellaceae</taxon>
        <taxon>Chryseobacterium group</taxon>
        <taxon>Chryseobacterium</taxon>
    </lineage>
</organism>
<accession>A0AAE3YAX0</accession>
<sequence>MYRKILISVFAFISFFCFSQIAKGNDNLYVFIGKKIDITEFDPNSNPIKAIQKEVDEETGDTIIVKKQKWFMDRAFHCKYIIINNLKNNLPEKTIEFNTYDHYGRPGFESFENVILYISKNKDGKFFHQKYTYDPVYKINGKWVGILSFIISDNHLDLWRKFVTIDINQDDSIKINIGNCDKKCQEIYYPWPYFKVKKGFVYPKKAFEINDILAYRLITSTRKSID</sequence>
<reference evidence="2" key="1">
    <citation type="submission" date="2023-07" db="EMBL/GenBank/DDBJ databases">
        <title>Sorghum-associated microbial communities from plants grown in Nebraska, USA.</title>
        <authorList>
            <person name="Schachtman D."/>
        </authorList>
    </citation>
    <scope>NUCLEOTIDE SEQUENCE</scope>
    <source>
        <strain evidence="2">DS2360</strain>
    </source>
</reference>
<dbReference type="EMBL" id="JAVDQY010000003">
    <property type="protein sequence ID" value="MDR6527292.1"/>
    <property type="molecule type" value="Genomic_DNA"/>
</dbReference>
<dbReference type="RefSeq" id="WP_202272156.1">
    <property type="nucleotide sequence ID" value="NZ_JAVDQY010000003.1"/>
</dbReference>
<dbReference type="AlphaFoldDB" id="A0AAE3YAX0"/>
<proteinExistence type="predicted"/>
<comment type="caution">
    <text evidence="2">The sequence shown here is derived from an EMBL/GenBank/DDBJ whole genome shotgun (WGS) entry which is preliminary data.</text>
</comment>
<dbReference type="Proteomes" id="UP001184861">
    <property type="component" value="Unassembled WGS sequence"/>
</dbReference>
<evidence type="ECO:0000313" key="2">
    <source>
        <dbReference type="EMBL" id="MDR6527292.1"/>
    </source>
</evidence>